<gene>
    <name evidence="2" type="ORF">GCM10007173_21180</name>
</gene>
<organism evidence="2 3">
    <name type="scientific">Glutamicibacter ardleyensis</name>
    <dbReference type="NCBI Taxonomy" id="225894"/>
    <lineage>
        <taxon>Bacteria</taxon>
        <taxon>Bacillati</taxon>
        <taxon>Actinomycetota</taxon>
        <taxon>Actinomycetes</taxon>
        <taxon>Micrococcales</taxon>
        <taxon>Micrococcaceae</taxon>
        <taxon>Glutamicibacter</taxon>
    </lineage>
</organism>
<comment type="caution">
    <text evidence="2">The sequence shown here is derived from an EMBL/GenBank/DDBJ whole genome shotgun (WGS) entry which is preliminary data.</text>
</comment>
<sequence length="158" mass="17999">MDYELRAPLLEDTAALAELHVHCWKETYSKQLPEDYFTDDHMVARRQLWERLAQDEDHNLRRVVAVGSKGFLGFALAGRNPGSELQLYSLYVASANHGTGLGQELFTAVLGQQPASLWVAKDNPRAIAFYRRNGFEFDGAQKVDPKTSRLIELRMFRT</sequence>
<evidence type="ECO:0000259" key="1">
    <source>
        <dbReference type="PROSITE" id="PS51186"/>
    </source>
</evidence>
<protein>
    <submittedName>
        <fullName evidence="2">N-acetyltransferase</fullName>
    </submittedName>
</protein>
<proteinExistence type="predicted"/>
<dbReference type="EMBL" id="BMKX01000004">
    <property type="protein sequence ID" value="GGJ62081.1"/>
    <property type="molecule type" value="Genomic_DNA"/>
</dbReference>
<dbReference type="Gene3D" id="3.40.630.30">
    <property type="match status" value="1"/>
</dbReference>
<evidence type="ECO:0000313" key="3">
    <source>
        <dbReference type="Proteomes" id="UP000606115"/>
    </source>
</evidence>
<dbReference type="Proteomes" id="UP000606115">
    <property type="component" value="Unassembled WGS sequence"/>
</dbReference>
<dbReference type="Pfam" id="PF00583">
    <property type="entry name" value="Acetyltransf_1"/>
    <property type="match status" value="1"/>
</dbReference>
<keyword evidence="3" id="KW-1185">Reference proteome</keyword>
<accession>A0ABQ2DNN2</accession>
<dbReference type="RefSeq" id="WP_096254209.1">
    <property type="nucleotide sequence ID" value="NZ_BMKX01000004.1"/>
</dbReference>
<name>A0ABQ2DNN2_9MICC</name>
<reference evidence="3" key="1">
    <citation type="journal article" date="2019" name="Int. J. Syst. Evol. Microbiol.">
        <title>The Global Catalogue of Microorganisms (GCM) 10K type strain sequencing project: providing services to taxonomists for standard genome sequencing and annotation.</title>
        <authorList>
            <consortium name="The Broad Institute Genomics Platform"/>
            <consortium name="The Broad Institute Genome Sequencing Center for Infectious Disease"/>
            <person name="Wu L."/>
            <person name="Ma J."/>
        </authorList>
    </citation>
    <scope>NUCLEOTIDE SEQUENCE [LARGE SCALE GENOMIC DNA]</scope>
    <source>
        <strain evidence="3">CGMCC 1.3685</strain>
    </source>
</reference>
<dbReference type="PROSITE" id="PS51186">
    <property type="entry name" value="GNAT"/>
    <property type="match status" value="1"/>
</dbReference>
<dbReference type="InterPro" id="IPR016181">
    <property type="entry name" value="Acyl_CoA_acyltransferase"/>
</dbReference>
<feature type="domain" description="N-acetyltransferase" evidence="1">
    <location>
        <begin position="3"/>
        <end position="158"/>
    </location>
</feature>
<dbReference type="SUPFAM" id="SSF55729">
    <property type="entry name" value="Acyl-CoA N-acyltransferases (Nat)"/>
    <property type="match status" value="1"/>
</dbReference>
<dbReference type="GeneID" id="303304473"/>
<evidence type="ECO:0000313" key="2">
    <source>
        <dbReference type="EMBL" id="GGJ62081.1"/>
    </source>
</evidence>
<dbReference type="InterPro" id="IPR000182">
    <property type="entry name" value="GNAT_dom"/>
</dbReference>